<comment type="caution">
    <text evidence="1">The sequence shown here is derived from an EMBL/GenBank/DDBJ whole genome shotgun (WGS) entry which is preliminary data.</text>
</comment>
<keyword evidence="2" id="KW-1185">Reference proteome</keyword>
<dbReference type="Proteomes" id="UP000622890">
    <property type="component" value="Unassembled WGS sequence"/>
</dbReference>
<dbReference type="RefSeq" id="WP_200595692.1">
    <property type="nucleotide sequence ID" value="NZ_JAEPBG010000012.1"/>
</dbReference>
<dbReference type="AlphaFoldDB" id="A0A934W8Z4"/>
<organism evidence="1 2">
    <name type="scientific">Noviherbaspirillum pedocola</name>
    <dbReference type="NCBI Taxonomy" id="2801341"/>
    <lineage>
        <taxon>Bacteria</taxon>
        <taxon>Pseudomonadati</taxon>
        <taxon>Pseudomonadota</taxon>
        <taxon>Betaproteobacteria</taxon>
        <taxon>Burkholderiales</taxon>
        <taxon>Oxalobacteraceae</taxon>
        <taxon>Noviherbaspirillum</taxon>
    </lineage>
</organism>
<evidence type="ECO:0000313" key="2">
    <source>
        <dbReference type="Proteomes" id="UP000622890"/>
    </source>
</evidence>
<name>A0A934W8Z4_9BURK</name>
<reference evidence="1" key="1">
    <citation type="submission" date="2021-01" db="EMBL/GenBank/DDBJ databases">
        <title>Genome sequence of strain Noviherbaspirillum sp. DKR-6.</title>
        <authorList>
            <person name="Chaudhary D.K."/>
        </authorList>
    </citation>
    <scope>NUCLEOTIDE SEQUENCE</scope>
    <source>
        <strain evidence="1">DKR-6</strain>
    </source>
</reference>
<proteinExistence type="predicted"/>
<accession>A0A934W8Z4</accession>
<gene>
    <name evidence="1" type="ORF">JJB74_22570</name>
</gene>
<protein>
    <submittedName>
        <fullName evidence="1">Uncharacterized protein</fullName>
    </submittedName>
</protein>
<dbReference type="EMBL" id="JAEPBG010000012">
    <property type="protein sequence ID" value="MBK4737413.1"/>
    <property type="molecule type" value="Genomic_DNA"/>
</dbReference>
<evidence type="ECO:0000313" key="1">
    <source>
        <dbReference type="EMBL" id="MBK4737413.1"/>
    </source>
</evidence>
<sequence length="45" mass="5008">MLSLDAYRELLNASLSLADALRQDEGMEIEFEPGKLGSFPRVPNL</sequence>